<dbReference type="EMBL" id="CR380953">
    <property type="protein sequence ID" value="CAG59583.1"/>
    <property type="molecule type" value="Genomic_DNA"/>
</dbReference>
<gene>
    <name evidence="3 4" type="ordered locus">CAGL0G06798g</name>
</gene>
<keyword evidence="5" id="KW-1185">Reference proteome</keyword>
<feature type="region of interest" description="Disordered" evidence="1">
    <location>
        <begin position="1"/>
        <end position="55"/>
    </location>
</feature>
<dbReference type="Proteomes" id="UP000002428">
    <property type="component" value="Chromosome G"/>
</dbReference>
<reference evidence="4 5" key="1">
    <citation type="journal article" date="2004" name="Nature">
        <title>Genome evolution in yeasts.</title>
        <authorList>
            <consortium name="Genolevures"/>
            <person name="Dujon B."/>
            <person name="Sherman D."/>
            <person name="Fischer G."/>
            <person name="Durrens P."/>
            <person name="Casaregola S."/>
            <person name="Lafontaine I."/>
            <person name="de Montigny J."/>
            <person name="Marck C."/>
            <person name="Neuveglise C."/>
            <person name="Talla E."/>
            <person name="Goffard N."/>
            <person name="Frangeul L."/>
            <person name="Aigle M."/>
            <person name="Anthouard V."/>
            <person name="Babour A."/>
            <person name="Barbe V."/>
            <person name="Barnay S."/>
            <person name="Blanchin S."/>
            <person name="Beckerich J.M."/>
            <person name="Beyne E."/>
            <person name="Bleykasten C."/>
            <person name="Boisrame A."/>
            <person name="Boyer J."/>
            <person name="Cattolico L."/>
            <person name="Confanioleri F."/>
            <person name="de Daruvar A."/>
            <person name="Despons L."/>
            <person name="Fabre E."/>
            <person name="Fairhead C."/>
            <person name="Ferry-Dumazet H."/>
            <person name="Groppi A."/>
            <person name="Hantraye F."/>
            <person name="Hennequin C."/>
            <person name="Jauniaux N."/>
            <person name="Joyet P."/>
            <person name="Kachouri R."/>
            <person name="Kerrest A."/>
            <person name="Koszul R."/>
            <person name="Lemaire M."/>
            <person name="Lesur I."/>
            <person name="Ma L."/>
            <person name="Muller H."/>
            <person name="Nicaud J.M."/>
            <person name="Nikolski M."/>
            <person name="Oztas S."/>
            <person name="Ozier-Kalogeropoulos O."/>
            <person name="Pellenz S."/>
            <person name="Potier S."/>
            <person name="Richard G.F."/>
            <person name="Straub M.L."/>
            <person name="Suleau A."/>
            <person name="Swennene D."/>
            <person name="Tekaia F."/>
            <person name="Wesolowski-Louvel M."/>
            <person name="Westhof E."/>
            <person name="Wirth B."/>
            <person name="Zeniou-Meyer M."/>
            <person name="Zivanovic I."/>
            <person name="Bolotin-Fukuhara M."/>
            <person name="Thierry A."/>
            <person name="Bouchier C."/>
            <person name="Caudron B."/>
            <person name="Scarpelli C."/>
            <person name="Gaillardin C."/>
            <person name="Weissenbach J."/>
            <person name="Wincker P."/>
            <person name="Souciet J.L."/>
        </authorList>
    </citation>
    <scope>NUCLEOTIDE SEQUENCE [LARGE SCALE GENOMIC DNA]</scope>
    <source>
        <strain evidence="5">ATCC 2001 / BCRC 20586 / JCM 3761 / NBRC 0622 / NRRL Y-65 / CBS 138</strain>
    </source>
</reference>
<proteinExistence type="predicted"/>
<dbReference type="GO" id="GO:0006879">
    <property type="term" value="P:intracellular iron ion homeostasis"/>
    <property type="evidence" value="ECO:0007669"/>
    <property type="project" value="EnsemblFungi"/>
</dbReference>
<accession>Q6FSY8</accession>
<evidence type="ECO:0000256" key="1">
    <source>
        <dbReference type="SAM" id="MobiDB-lite"/>
    </source>
</evidence>
<dbReference type="HOGENOM" id="CLU_186256_0_0_1"/>
<feature type="domain" description="LSO1/LSO2" evidence="2">
    <location>
        <begin position="10"/>
        <end position="78"/>
    </location>
</feature>
<sequence>MGKRFSESAAKVAQGRARKRQQEWEKNRAQKEQLEAMEAKKWEEGAREGTSKKALLEEKRQQKLAAKKERDALLKAEEEAIGRGGKLRNL</sequence>
<dbReference type="InParanoid" id="Q6FSY8"/>
<dbReference type="InterPro" id="IPR054413">
    <property type="entry name" value="LSO1/2"/>
</dbReference>
<dbReference type="KEGG" id="cgr:2888236"/>
<dbReference type="FunCoup" id="Q6FSY8">
    <property type="interactions" value="6"/>
</dbReference>
<evidence type="ECO:0000313" key="3">
    <source>
        <dbReference type="CGD" id="CAL0137739"/>
    </source>
</evidence>
<feature type="compositionally biased region" description="Basic and acidic residues" evidence="1">
    <location>
        <begin position="20"/>
        <end position="55"/>
    </location>
</feature>
<evidence type="ECO:0000313" key="4">
    <source>
        <dbReference type="EMBL" id="CAG59583.1"/>
    </source>
</evidence>
<protein>
    <recommendedName>
        <fullName evidence="2">LSO1/LSO2 domain-containing protein</fullName>
    </recommendedName>
</protein>
<name>Q6FSY8_CANGA</name>
<dbReference type="CGD" id="CAL0137739">
    <property type="gene designation" value="CAGL0G06798g"/>
</dbReference>
<dbReference type="AlphaFoldDB" id="Q6FSY8"/>
<dbReference type="Pfam" id="PF22048">
    <property type="entry name" value="LSO1_2-like"/>
    <property type="match status" value="1"/>
</dbReference>
<evidence type="ECO:0000259" key="2">
    <source>
        <dbReference type="Pfam" id="PF22048"/>
    </source>
</evidence>
<dbReference type="GO" id="GO:0005737">
    <property type="term" value="C:cytoplasm"/>
    <property type="evidence" value="ECO:0007669"/>
    <property type="project" value="EnsemblFungi"/>
</dbReference>
<dbReference type="GO" id="GO:0005634">
    <property type="term" value="C:nucleus"/>
    <property type="evidence" value="ECO:0007669"/>
    <property type="project" value="EnsemblFungi"/>
</dbReference>
<dbReference type="VEuPathDB" id="FungiDB:CAGL0G06798g"/>
<organism evidence="4 5">
    <name type="scientific">Candida glabrata (strain ATCC 2001 / BCRC 20586 / JCM 3761 / NBRC 0622 / NRRL Y-65 / CBS 138)</name>
    <name type="common">Yeast</name>
    <name type="synonym">Nakaseomyces glabratus</name>
    <dbReference type="NCBI Taxonomy" id="284593"/>
    <lineage>
        <taxon>Eukaryota</taxon>
        <taxon>Fungi</taxon>
        <taxon>Dikarya</taxon>
        <taxon>Ascomycota</taxon>
        <taxon>Saccharomycotina</taxon>
        <taxon>Saccharomycetes</taxon>
        <taxon>Saccharomycetales</taxon>
        <taxon>Saccharomycetaceae</taxon>
        <taxon>Nakaseomyces</taxon>
    </lineage>
</organism>
<dbReference type="STRING" id="284593.Q6FSY8"/>
<dbReference type="RefSeq" id="XP_446656.1">
    <property type="nucleotide sequence ID" value="XM_446656.1"/>
</dbReference>
<evidence type="ECO:0000313" key="5">
    <source>
        <dbReference type="Proteomes" id="UP000002428"/>
    </source>
</evidence>